<dbReference type="Gene3D" id="1.10.150.50">
    <property type="entry name" value="Transcription Factor, Ets-1"/>
    <property type="match status" value="1"/>
</dbReference>
<dbReference type="OrthoDB" id="445896at2759"/>
<accession>D8U7U0</accession>
<dbReference type="KEGG" id="vcn:VOLCADRAFT_95630"/>
<proteinExistence type="predicted"/>
<dbReference type="InterPro" id="IPR013761">
    <property type="entry name" value="SAM/pointed_sf"/>
</dbReference>
<dbReference type="STRING" id="3068.D8U7U0"/>
<name>D8U7U0_VOLCA</name>
<organism evidence="2">
    <name type="scientific">Volvox carteri f. nagariensis</name>
    <dbReference type="NCBI Taxonomy" id="3068"/>
    <lineage>
        <taxon>Eukaryota</taxon>
        <taxon>Viridiplantae</taxon>
        <taxon>Chlorophyta</taxon>
        <taxon>core chlorophytes</taxon>
        <taxon>Chlorophyceae</taxon>
        <taxon>CS clade</taxon>
        <taxon>Chlamydomonadales</taxon>
        <taxon>Volvocaceae</taxon>
        <taxon>Volvox</taxon>
    </lineage>
</organism>
<sequence>MCYCCCYRMREQAADRARSRPSALPEPRIETASMASGSEAGFGALGGGGGTAVRAHGGDMRSVLEELGLATLAARFEAEDISPGLLPYLDDTALRELGATSVGARLKLRIAAQALFLG</sequence>
<evidence type="ECO:0000313" key="1">
    <source>
        <dbReference type="EMBL" id="EFJ44203.1"/>
    </source>
</evidence>
<gene>
    <name evidence="1" type="ORF">VOLCADRAFT_95630</name>
</gene>
<dbReference type="RefSeq" id="XP_002954797.1">
    <property type="nucleotide sequence ID" value="XM_002954751.1"/>
</dbReference>
<evidence type="ECO:0000313" key="2">
    <source>
        <dbReference type="Proteomes" id="UP000001058"/>
    </source>
</evidence>
<dbReference type="EMBL" id="GL378366">
    <property type="protein sequence ID" value="EFJ44203.1"/>
    <property type="molecule type" value="Genomic_DNA"/>
</dbReference>
<dbReference type="Proteomes" id="UP000001058">
    <property type="component" value="Unassembled WGS sequence"/>
</dbReference>
<keyword evidence="2" id="KW-1185">Reference proteome</keyword>
<evidence type="ECO:0008006" key="3">
    <source>
        <dbReference type="Google" id="ProtNLM"/>
    </source>
</evidence>
<dbReference type="SUPFAM" id="SSF47769">
    <property type="entry name" value="SAM/Pointed domain"/>
    <property type="match status" value="1"/>
</dbReference>
<dbReference type="AlphaFoldDB" id="D8U7U0"/>
<dbReference type="InParanoid" id="D8U7U0"/>
<protein>
    <recommendedName>
        <fullName evidence="3">SAM domain-containing protein</fullName>
    </recommendedName>
</protein>
<reference evidence="1 2" key="1">
    <citation type="journal article" date="2010" name="Science">
        <title>Genomic analysis of organismal complexity in the multicellular green alga Volvox carteri.</title>
        <authorList>
            <person name="Prochnik S.E."/>
            <person name="Umen J."/>
            <person name="Nedelcu A.M."/>
            <person name="Hallmann A."/>
            <person name="Miller S.M."/>
            <person name="Nishii I."/>
            <person name="Ferris P."/>
            <person name="Kuo A."/>
            <person name="Mitros T."/>
            <person name="Fritz-Laylin L.K."/>
            <person name="Hellsten U."/>
            <person name="Chapman J."/>
            <person name="Simakov O."/>
            <person name="Rensing S.A."/>
            <person name="Terry A."/>
            <person name="Pangilinan J."/>
            <person name="Kapitonov V."/>
            <person name="Jurka J."/>
            <person name="Salamov A."/>
            <person name="Shapiro H."/>
            <person name="Schmutz J."/>
            <person name="Grimwood J."/>
            <person name="Lindquist E."/>
            <person name="Lucas S."/>
            <person name="Grigoriev I.V."/>
            <person name="Schmitt R."/>
            <person name="Kirk D."/>
            <person name="Rokhsar D.S."/>
        </authorList>
    </citation>
    <scope>NUCLEOTIDE SEQUENCE [LARGE SCALE GENOMIC DNA]</scope>
    <source>
        <strain evidence="2">f. Nagariensis / Eve</strain>
    </source>
</reference>
<dbReference type="GeneID" id="9621474"/>